<keyword evidence="2" id="KW-1185">Reference proteome</keyword>
<accession>A0AAX4NIC4</accession>
<dbReference type="RefSeq" id="WP_393970812.1">
    <property type="nucleotide sequence ID" value="NZ_CP133772.1"/>
</dbReference>
<dbReference type="KEGG" id="omr:OXIME_001047"/>
<name>A0AAX4NIC4_9ARCH</name>
<dbReference type="AlphaFoldDB" id="A0AAX4NIC4"/>
<evidence type="ECO:0000313" key="2">
    <source>
        <dbReference type="Proteomes" id="UP001451606"/>
    </source>
</evidence>
<evidence type="ECO:0000313" key="1">
    <source>
        <dbReference type="EMBL" id="WYY00475.1"/>
    </source>
</evidence>
<dbReference type="EMBL" id="CP133772">
    <property type="protein sequence ID" value="WYY00475.1"/>
    <property type="molecule type" value="Genomic_DNA"/>
</dbReference>
<organism evidence="1 2">
    <name type="scientific">Oxyplasma meridianum</name>
    <dbReference type="NCBI Taxonomy" id="3073602"/>
    <lineage>
        <taxon>Archaea</taxon>
        <taxon>Methanobacteriati</taxon>
        <taxon>Thermoplasmatota</taxon>
        <taxon>Thermoplasmata</taxon>
        <taxon>Thermoplasmatales</taxon>
        <taxon>Thermoplasmataceae</taxon>
        <taxon>Oxyplasma</taxon>
    </lineage>
</organism>
<sequence>MEFTSKKENLLETIEKLHRERIGIMEIRKNSPELYDYYQEWLTKMERKFMIKYMRKYGKRHSIRKLLHS</sequence>
<proteinExistence type="predicted"/>
<protein>
    <submittedName>
        <fullName evidence="1">Uncharacterized protein</fullName>
    </submittedName>
</protein>
<gene>
    <name evidence="1" type="ORF">OXIME_001047</name>
</gene>
<dbReference type="Proteomes" id="UP001451606">
    <property type="component" value="Chromosome"/>
</dbReference>
<reference evidence="1 2" key="1">
    <citation type="submission" date="2023-09" db="EMBL/GenBank/DDBJ databases">
        <authorList>
            <person name="Golyshina O.V."/>
            <person name="Lunev E.A."/>
            <person name="Bargiela R."/>
            <person name="Gaines M.C."/>
            <person name="Daum B."/>
            <person name="Bale N.J."/>
            <person name="Koenen M."/>
            <person name="Sinninghe Damst J.S."/>
            <person name="Yakimov M."/>
            <person name="Golyshin P.N."/>
        </authorList>
    </citation>
    <scope>NUCLEOTIDE SEQUENCE [LARGE SCALE GENOMIC DNA]</scope>
    <source>
        <strain evidence="1 2">M1</strain>
    </source>
</reference>
<dbReference type="GeneID" id="95967784"/>